<sequence>MEFFGVFAEYIPVFLEGLWLTIQLTLISAVVGFFIAVPLVLSVLYGNKFFESIAKGFISVVRGTPLLVQLFFVYYGLPAAGLNLTPFQAALIGFILNSAAYQAEYMKGGFLSLTTEQMDAAYSIGLNKWESIRYIIFPQAFRFSIPALSNEMIYLIKYTSIAYIIQVEELFAQAKYFASDTFYHLEIFLLVGVVYLILVYGVTFTSDWLEEKLQIPGFDVSHLK</sequence>
<keyword evidence="4 8" id="KW-0812">Transmembrane</keyword>
<accession>A0A5D0MKW0</accession>
<comment type="subcellular location">
    <subcellularLocation>
        <location evidence="1 8">Cell membrane</location>
        <topology evidence="1 8">Multi-pass membrane protein</topology>
    </subcellularLocation>
</comment>
<keyword evidence="2 8" id="KW-0813">Transport</keyword>
<keyword evidence="11" id="KW-1185">Reference proteome</keyword>
<feature type="transmembrane region" description="Helical" evidence="8">
    <location>
        <begin position="182"/>
        <end position="203"/>
    </location>
</feature>
<dbReference type="PANTHER" id="PTHR30614">
    <property type="entry name" value="MEMBRANE COMPONENT OF AMINO ACID ABC TRANSPORTER"/>
    <property type="match status" value="1"/>
</dbReference>
<dbReference type="InterPro" id="IPR035906">
    <property type="entry name" value="MetI-like_sf"/>
</dbReference>
<evidence type="ECO:0000256" key="1">
    <source>
        <dbReference type="ARBA" id="ARBA00004651"/>
    </source>
</evidence>
<dbReference type="NCBIfam" id="TIGR01726">
    <property type="entry name" value="HEQRo_perm_3TM"/>
    <property type="match status" value="1"/>
</dbReference>
<evidence type="ECO:0000256" key="2">
    <source>
        <dbReference type="ARBA" id="ARBA00022448"/>
    </source>
</evidence>
<dbReference type="Gene3D" id="1.10.3720.10">
    <property type="entry name" value="MetI-like"/>
    <property type="match status" value="1"/>
</dbReference>
<evidence type="ECO:0000256" key="5">
    <source>
        <dbReference type="ARBA" id="ARBA00022970"/>
    </source>
</evidence>
<gene>
    <name evidence="10" type="ORF">FXF47_05420</name>
</gene>
<evidence type="ECO:0000256" key="3">
    <source>
        <dbReference type="ARBA" id="ARBA00022475"/>
    </source>
</evidence>
<name>A0A5D0MKW0_9BACT</name>
<dbReference type="SUPFAM" id="SSF161098">
    <property type="entry name" value="MetI-like"/>
    <property type="match status" value="1"/>
</dbReference>
<dbReference type="InterPro" id="IPR043429">
    <property type="entry name" value="ArtM/GltK/GlnP/TcyL/YhdX-like"/>
</dbReference>
<dbReference type="InterPro" id="IPR010065">
    <property type="entry name" value="AA_ABC_transptr_permease_3TM"/>
</dbReference>
<feature type="domain" description="ABC transmembrane type-1" evidence="9">
    <location>
        <begin position="18"/>
        <end position="206"/>
    </location>
</feature>
<feature type="transmembrane region" description="Helical" evidence="8">
    <location>
        <begin position="20"/>
        <end position="45"/>
    </location>
</feature>
<keyword evidence="7 8" id="KW-0472">Membrane</keyword>
<dbReference type="Proteomes" id="UP000324143">
    <property type="component" value="Unassembled WGS sequence"/>
</dbReference>
<keyword evidence="6 8" id="KW-1133">Transmembrane helix</keyword>
<evidence type="ECO:0000256" key="4">
    <source>
        <dbReference type="ARBA" id="ARBA00022692"/>
    </source>
</evidence>
<dbReference type="AlphaFoldDB" id="A0A5D0MKW0"/>
<dbReference type="InterPro" id="IPR000515">
    <property type="entry name" value="MetI-like"/>
</dbReference>
<evidence type="ECO:0000256" key="7">
    <source>
        <dbReference type="ARBA" id="ARBA00023136"/>
    </source>
</evidence>
<dbReference type="Pfam" id="PF00528">
    <property type="entry name" value="BPD_transp_1"/>
    <property type="match status" value="1"/>
</dbReference>
<evidence type="ECO:0000256" key="6">
    <source>
        <dbReference type="ARBA" id="ARBA00022989"/>
    </source>
</evidence>
<protein>
    <submittedName>
        <fullName evidence="10">Amino acid ABC transporter permease</fullName>
    </submittedName>
</protein>
<feature type="transmembrane region" description="Helical" evidence="8">
    <location>
        <begin position="83"/>
        <end position="101"/>
    </location>
</feature>
<reference evidence="10" key="1">
    <citation type="submission" date="2019-08" db="EMBL/GenBank/DDBJ databases">
        <title>Genomic characterization of a novel candidate phylum (ARYD3) from a high temperature, high salinity tertiary oil reservoir in north central Oklahoma, USA.</title>
        <authorList>
            <person name="Youssef N.H."/>
            <person name="Yadav A."/>
            <person name="Elshahed M.S."/>
        </authorList>
    </citation>
    <scope>NUCLEOTIDE SEQUENCE [LARGE SCALE GENOMIC DNA]</scope>
    <source>
        <strain evidence="10">ARYD3</strain>
    </source>
</reference>
<dbReference type="CDD" id="cd06261">
    <property type="entry name" value="TM_PBP2"/>
    <property type="match status" value="1"/>
</dbReference>
<feature type="transmembrane region" description="Helical" evidence="8">
    <location>
        <begin position="57"/>
        <end position="77"/>
    </location>
</feature>
<dbReference type="GO" id="GO:0043190">
    <property type="term" value="C:ATP-binding cassette (ABC) transporter complex"/>
    <property type="evidence" value="ECO:0007669"/>
    <property type="project" value="InterPro"/>
</dbReference>
<comment type="caution">
    <text evidence="10">The sequence shown here is derived from an EMBL/GenBank/DDBJ whole genome shotgun (WGS) entry which is preliminary data.</text>
</comment>
<dbReference type="GO" id="GO:0006865">
    <property type="term" value="P:amino acid transport"/>
    <property type="evidence" value="ECO:0007669"/>
    <property type="project" value="UniProtKB-KW"/>
</dbReference>
<evidence type="ECO:0000313" key="10">
    <source>
        <dbReference type="EMBL" id="TYB31189.1"/>
    </source>
</evidence>
<evidence type="ECO:0000256" key="8">
    <source>
        <dbReference type="RuleBase" id="RU363032"/>
    </source>
</evidence>
<comment type="similarity">
    <text evidence="8">Belongs to the binding-protein-dependent transport system permease family.</text>
</comment>
<proteinExistence type="inferred from homology"/>
<evidence type="ECO:0000313" key="11">
    <source>
        <dbReference type="Proteomes" id="UP000324143"/>
    </source>
</evidence>
<evidence type="ECO:0000259" key="9">
    <source>
        <dbReference type="PROSITE" id="PS50928"/>
    </source>
</evidence>
<dbReference type="GO" id="GO:0022857">
    <property type="term" value="F:transmembrane transporter activity"/>
    <property type="evidence" value="ECO:0007669"/>
    <property type="project" value="InterPro"/>
</dbReference>
<dbReference type="PROSITE" id="PS50928">
    <property type="entry name" value="ABC_TM1"/>
    <property type="match status" value="1"/>
</dbReference>
<dbReference type="EMBL" id="VSIX01000049">
    <property type="protein sequence ID" value="TYB31189.1"/>
    <property type="molecule type" value="Genomic_DNA"/>
</dbReference>
<organism evidence="10 11">
    <name type="scientific">Candidatus Mcinerneyibacterium aminivorans</name>
    <dbReference type="NCBI Taxonomy" id="2703815"/>
    <lineage>
        <taxon>Bacteria</taxon>
        <taxon>Candidatus Macinerneyibacteriota</taxon>
        <taxon>Candidatus Mcinerneyibacteria</taxon>
        <taxon>Candidatus Mcinerneyibacteriales</taxon>
        <taxon>Candidatus Mcinerneyibacteriaceae</taxon>
        <taxon>Candidatus Mcinerneyibacterium</taxon>
    </lineage>
</organism>
<keyword evidence="3" id="KW-1003">Cell membrane</keyword>
<dbReference type="PANTHER" id="PTHR30614:SF0">
    <property type="entry name" value="L-CYSTINE TRANSPORT SYSTEM PERMEASE PROTEIN TCYL"/>
    <property type="match status" value="1"/>
</dbReference>
<keyword evidence="5" id="KW-0029">Amino-acid transport</keyword>